<accession>A0A3M9NQR0</accession>
<comment type="caution">
    <text evidence="1">The sequence shown here is derived from an EMBL/GenBank/DDBJ whole genome shotgun (WGS) entry which is preliminary data.</text>
</comment>
<dbReference type="AlphaFoldDB" id="A0A3M9NQR0"/>
<dbReference type="EMBL" id="RJJR01000001">
    <property type="protein sequence ID" value="RNI40152.1"/>
    <property type="molecule type" value="Genomic_DNA"/>
</dbReference>
<organism evidence="1 2">
    <name type="scientific">Hanamia caeni</name>
    <dbReference type="NCBI Taxonomy" id="2294116"/>
    <lineage>
        <taxon>Bacteria</taxon>
        <taxon>Pseudomonadati</taxon>
        <taxon>Bacteroidota</taxon>
        <taxon>Chitinophagia</taxon>
        <taxon>Chitinophagales</taxon>
        <taxon>Chitinophagaceae</taxon>
        <taxon>Hanamia</taxon>
    </lineage>
</organism>
<protein>
    <submittedName>
        <fullName evidence="1">Uncharacterized protein</fullName>
    </submittedName>
</protein>
<dbReference type="Proteomes" id="UP000267223">
    <property type="component" value="Unassembled WGS sequence"/>
</dbReference>
<name>A0A3M9NQR0_9BACT</name>
<keyword evidence="2" id="KW-1185">Reference proteome</keyword>
<evidence type="ECO:0000313" key="1">
    <source>
        <dbReference type="EMBL" id="RNI40152.1"/>
    </source>
</evidence>
<gene>
    <name evidence="1" type="ORF">EFY79_02315</name>
</gene>
<reference evidence="1 2" key="1">
    <citation type="submission" date="2018-11" db="EMBL/GenBank/DDBJ databases">
        <title>Draft genome sequence of Ferruginibacter sp. BO-59.</title>
        <authorList>
            <person name="Im W.T."/>
        </authorList>
    </citation>
    <scope>NUCLEOTIDE SEQUENCE [LARGE SCALE GENOMIC DNA]</scope>
    <source>
        <strain evidence="1 2">BO-59</strain>
    </source>
</reference>
<proteinExistence type="predicted"/>
<sequence length="88" mass="10504">MKDQKILNLIIVFNISDLKNVNQLTKLRKFIYAIKNIIASKRTNKRDSYFYFDARFIGKQKESSKCKHRLFTFSLVKAGHNIKFQILY</sequence>
<evidence type="ECO:0000313" key="2">
    <source>
        <dbReference type="Proteomes" id="UP000267223"/>
    </source>
</evidence>